<comment type="similarity">
    <text evidence="2">Belongs to the Rho GDI family.</text>
</comment>
<dbReference type="SUPFAM" id="SSF81296">
    <property type="entry name" value="E set domains"/>
    <property type="match status" value="1"/>
</dbReference>
<dbReference type="Pfam" id="PF02115">
    <property type="entry name" value="Rho_GDI"/>
    <property type="match status" value="1"/>
</dbReference>
<dbReference type="GO" id="GO:0007266">
    <property type="term" value="P:Rho protein signal transduction"/>
    <property type="evidence" value="ECO:0007669"/>
    <property type="project" value="InterPro"/>
</dbReference>
<gene>
    <name evidence="5" type="ORF">ALAG00032_LOCUS8301</name>
</gene>
<keyword evidence="4" id="KW-0963">Cytoplasm</keyword>
<dbReference type="InterPro" id="IPR000406">
    <property type="entry name" value="Rho_GDI"/>
</dbReference>
<protein>
    <recommendedName>
        <fullName evidence="6">Rho GDP-dissociation inhibitor</fullName>
    </recommendedName>
</protein>
<evidence type="ECO:0008006" key="6">
    <source>
        <dbReference type="Google" id="ProtNLM"/>
    </source>
</evidence>
<evidence type="ECO:0000256" key="2">
    <source>
        <dbReference type="ARBA" id="ARBA00009758"/>
    </source>
</evidence>
<dbReference type="GO" id="GO:0005094">
    <property type="term" value="F:Rho GDP-dissociation inhibitor activity"/>
    <property type="evidence" value="ECO:0007669"/>
    <property type="project" value="InterPro"/>
</dbReference>
<dbReference type="GO" id="GO:0016020">
    <property type="term" value="C:membrane"/>
    <property type="evidence" value="ECO:0007669"/>
    <property type="project" value="TreeGrafter"/>
</dbReference>
<organism evidence="5">
    <name type="scientific">Aureoumbra lagunensis</name>
    <dbReference type="NCBI Taxonomy" id="44058"/>
    <lineage>
        <taxon>Eukaryota</taxon>
        <taxon>Sar</taxon>
        <taxon>Stramenopiles</taxon>
        <taxon>Ochrophyta</taxon>
        <taxon>Pelagophyceae</taxon>
        <taxon>Pelagomonadales</taxon>
        <taxon>Aureoumbra</taxon>
    </lineage>
</organism>
<evidence type="ECO:0000256" key="3">
    <source>
        <dbReference type="ARBA" id="ARBA00022468"/>
    </source>
</evidence>
<dbReference type="GO" id="GO:0005096">
    <property type="term" value="F:GTPase activator activity"/>
    <property type="evidence" value="ECO:0007669"/>
    <property type="project" value="UniProtKB-KW"/>
</dbReference>
<dbReference type="EMBL" id="HBIJ01012185">
    <property type="protein sequence ID" value="CAE0367544.1"/>
    <property type="molecule type" value="Transcribed_RNA"/>
</dbReference>
<dbReference type="Gene3D" id="2.70.50.30">
    <property type="entry name" value="Coagulation Factor XIII, subunit A, domain 1"/>
    <property type="match status" value="1"/>
</dbReference>
<dbReference type="FunFam" id="2.70.50.30:FF:000004">
    <property type="entry name" value="Rho GDP-dissociation inhibitor 1"/>
    <property type="match status" value="1"/>
</dbReference>
<keyword evidence="3" id="KW-0343">GTPase activation</keyword>
<evidence type="ECO:0000256" key="4">
    <source>
        <dbReference type="ARBA" id="ARBA00022490"/>
    </source>
</evidence>
<evidence type="ECO:0000313" key="5">
    <source>
        <dbReference type="EMBL" id="CAE0367544.1"/>
    </source>
</evidence>
<dbReference type="PANTHER" id="PTHR10980">
    <property type="entry name" value="RHO GDP-DISSOCIATION INHIBITOR"/>
    <property type="match status" value="1"/>
</dbReference>
<name>A0A7S3NL79_9STRA</name>
<accession>A0A7S3NL79</accession>
<sequence length="207" mass="23068">MATDQAGSGGPGYSQAGTNDVSALLKTDADDESLRKYKEQLLGAAAQGDLGDKNDPRKLIVTEFRVMFNNSTPDIVFSLDSMAGMMLLKENGMSIKEGIEYKFRISFRVQHEILNGLKFCNKIKKMGVTNSDDLMIGSYAPQSAPHVFEFPRHGWMDAPKGMMYRGNYTSQDKFVRTSSQSHTFITIQVDSDGVTHLEYSYPLKITK</sequence>
<dbReference type="PANTHER" id="PTHR10980:SF3">
    <property type="entry name" value="LD16419P"/>
    <property type="match status" value="1"/>
</dbReference>
<evidence type="ECO:0000256" key="1">
    <source>
        <dbReference type="ARBA" id="ARBA00004496"/>
    </source>
</evidence>
<proteinExistence type="inferred from homology"/>
<dbReference type="InterPro" id="IPR014756">
    <property type="entry name" value="Ig_E-set"/>
</dbReference>
<dbReference type="InterPro" id="IPR024792">
    <property type="entry name" value="RhoGDI_dom_sf"/>
</dbReference>
<reference evidence="5" key="1">
    <citation type="submission" date="2021-01" db="EMBL/GenBank/DDBJ databases">
        <authorList>
            <person name="Corre E."/>
            <person name="Pelletier E."/>
            <person name="Niang G."/>
            <person name="Scheremetjew M."/>
            <person name="Finn R."/>
            <person name="Kale V."/>
            <person name="Holt S."/>
            <person name="Cochrane G."/>
            <person name="Meng A."/>
            <person name="Brown T."/>
            <person name="Cohen L."/>
        </authorList>
    </citation>
    <scope>NUCLEOTIDE SEQUENCE</scope>
    <source>
        <strain evidence="5">CCMP1510</strain>
    </source>
</reference>
<dbReference type="GO" id="GO:0005829">
    <property type="term" value="C:cytosol"/>
    <property type="evidence" value="ECO:0007669"/>
    <property type="project" value="TreeGrafter"/>
</dbReference>
<comment type="subcellular location">
    <subcellularLocation>
        <location evidence="1">Cytoplasm</location>
    </subcellularLocation>
</comment>
<dbReference type="AlphaFoldDB" id="A0A7S3NL79"/>